<proteinExistence type="predicted"/>
<dbReference type="OrthoDB" id="2311687at2759"/>
<dbReference type="AlphaFoldDB" id="A0A6A6U5Z9"/>
<keyword evidence="2" id="KW-1185">Reference proteome</keyword>
<dbReference type="EMBL" id="MU004238">
    <property type="protein sequence ID" value="KAF2666867.1"/>
    <property type="molecule type" value="Genomic_DNA"/>
</dbReference>
<organism evidence="1 2">
    <name type="scientific">Microthyrium microscopicum</name>
    <dbReference type="NCBI Taxonomy" id="703497"/>
    <lineage>
        <taxon>Eukaryota</taxon>
        <taxon>Fungi</taxon>
        <taxon>Dikarya</taxon>
        <taxon>Ascomycota</taxon>
        <taxon>Pezizomycotina</taxon>
        <taxon>Dothideomycetes</taxon>
        <taxon>Dothideomycetes incertae sedis</taxon>
        <taxon>Microthyriales</taxon>
        <taxon>Microthyriaceae</taxon>
        <taxon>Microthyrium</taxon>
    </lineage>
</organism>
<sequence>MPENTPTESSILRAFLLVPAPLSVQISLEQFTEWFPAQYQSSEDIEVLYRILQNQIQQDIDEVGENIAAEAKRGKKQMREVKVSRATEHQARVESLDIQDIHMDMELRDETQRHSVLGEAHDQESIIPAMAAACKQLEQEIIDTEEAARVALQDIQATVGELSDLRYGRLPKTGNEPLGTDIVQRLHRLEKICRELEP</sequence>
<accession>A0A6A6U5Z9</accession>
<dbReference type="Pfam" id="PF09447">
    <property type="entry name" value="Cnl2_NKP2"/>
    <property type="match status" value="1"/>
</dbReference>
<gene>
    <name evidence="1" type="ORF">BT63DRAFT_321333</name>
</gene>
<name>A0A6A6U5Z9_9PEZI</name>
<dbReference type="GO" id="GO:0007059">
    <property type="term" value="P:chromosome segregation"/>
    <property type="evidence" value="ECO:0007669"/>
    <property type="project" value="TreeGrafter"/>
</dbReference>
<protein>
    <submittedName>
        <fullName evidence="1">Uncharacterized protein</fullName>
    </submittedName>
</protein>
<evidence type="ECO:0000313" key="1">
    <source>
        <dbReference type="EMBL" id="KAF2666867.1"/>
    </source>
</evidence>
<evidence type="ECO:0000313" key="2">
    <source>
        <dbReference type="Proteomes" id="UP000799302"/>
    </source>
</evidence>
<dbReference type="PANTHER" id="PTHR28064">
    <property type="entry name" value="INNER KINETOCHORE SUBUNIT NKP2"/>
    <property type="match status" value="1"/>
</dbReference>
<dbReference type="GO" id="GO:0031511">
    <property type="term" value="C:Mis6-Sim4 complex"/>
    <property type="evidence" value="ECO:0007669"/>
    <property type="project" value="TreeGrafter"/>
</dbReference>
<dbReference type="Proteomes" id="UP000799302">
    <property type="component" value="Unassembled WGS sequence"/>
</dbReference>
<reference evidence="1" key="1">
    <citation type="journal article" date="2020" name="Stud. Mycol.">
        <title>101 Dothideomycetes genomes: a test case for predicting lifestyles and emergence of pathogens.</title>
        <authorList>
            <person name="Haridas S."/>
            <person name="Albert R."/>
            <person name="Binder M."/>
            <person name="Bloem J."/>
            <person name="Labutti K."/>
            <person name="Salamov A."/>
            <person name="Andreopoulos B."/>
            <person name="Baker S."/>
            <person name="Barry K."/>
            <person name="Bills G."/>
            <person name="Bluhm B."/>
            <person name="Cannon C."/>
            <person name="Castanera R."/>
            <person name="Culley D."/>
            <person name="Daum C."/>
            <person name="Ezra D."/>
            <person name="Gonzalez J."/>
            <person name="Henrissat B."/>
            <person name="Kuo A."/>
            <person name="Liang C."/>
            <person name="Lipzen A."/>
            <person name="Lutzoni F."/>
            <person name="Magnuson J."/>
            <person name="Mondo S."/>
            <person name="Nolan M."/>
            <person name="Ohm R."/>
            <person name="Pangilinan J."/>
            <person name="Park H.-J."/>
            <person name="Ramirez L."/>
            <person name="Alfaro M."/>
            <person name="Sun H."/>
            <person name="Tritt A."/>
            <person name="Yoshinaga Y."/>
            <person name="Zwiers L.-H."/>
            <person name="Turgeon B."/>
            <person name="Goodwin S."/>
            <person name="Spatafora J."/>
            <person name="Crous P."/>
            <person name="Grigoriev I."/>
        </authorList>
    </citation>
    <scope>NUCLEOTIDE SEQUENCE</scope>
    <source>
        <strain evidence="1">CBS 115976</strain>
    </source>
</reference>
<dbReference type="PANTHER" id="PTHR28064:SF1">
    <property type="entry name" value="INNER KINETOCHORE SUBUNIT NKP2"/>
    <property type="match status" value="1"/>
</dbReference>
<dbReference type="InterPro" id="IPR018565">
    <property type="entry name" value="Nkp2/Cnl2"/>
</dbReference>